<name>A0AAV4GMM1_9GAST</name>
<dbReference type="EMBL" id="BMAT01001473">
    <property type="protein sequence ID" value="GFR86335.1"/>
    <property type="molecule type" value="Genomic_DNA"/>
</dbReference>
<protein>
    <submittedName>
        <fullName evidence="2">Uncharacterized protein</fullName>
    </submittedName>
</protein>
<reference evidence="2 3" key="1">
    <citation type="journal article" date="2021" name="Elife">
        <title>Chloroplast acquisition without the gene transfer in kleptoplastic sea slugs, Plakobranchus ocellatus.</title>
        <authorList>
            <person name="Maeda T."/>
            <person name="Takahashi S."/>
            <person name="Yoshida T."/>
            <person name="Shimamura S."/>
            <person name="Takaki Y."/>
            <person name="Nagai Y."/>
            <person name="Toyoda A."/>
            <person name="Suzuki Y."/>
            <person name="Arimoto A."/>
            <person name="Ishii H."/>
            <person name="Satoh N."/>
            <person name="Nishiyama T."/>
            <person name="Hasebe M."/>
            <person name="Maruyama T."/>
            <person name="Minagawa J."/>
            <person name="Obokata J."/>
            <person name="Shigenobu S."/>
        </authorList>
    </citation>
    <scope>NUCLEOTIDE SEQUENCE [LARGE SCALE GENOMIC DNA]</scope>
</reference>
<comment type="caution">
    <text evidence="2">The sequence shown here is derived from an EMBL/GenBank/DDBJ whole genome shotgun (WGS) entry which is preliminary data.</text>
</comment>
<gene>
    <name evidence="2" type="ORF">ElyMa_000717900</name>
</gene>
<feature type="region of interest" description="Disordered" evidence="1">
    <location>
        <begin position="194"/>
        <end position="242"/>
    </location>
</feature>
<keyword evidence="3" id="KW-1185">Reference proteome</keyword>
<evidence type="ECO:0000256" key="1">
    <source>
        <dbReference type="SAM" id="MobiDB-lite"/>
    </source>
</evidence>
<evidence type="ECO:0000313" key="3">
    <source>
        <dbReference type="Proteomes" id="UP000762676"/>
    </source>
</evidence>
<evidence type="ECO:0000313" key="2">
    <source>
        <dbReference type="EMBL" id="GFR86335.1"/>
    </source>
</evidence>
<sequence length="278" mass="30677">MVVQNSYFGAAGGTGIRNPGTPQCKNPPASTFRATPSGCNGTLTNSGGLLARSPLEDGVDVDMTGLRLDQGQGHGAERHLGHGNCAYLLLDGGEDVDMVESPPRLQFTPAAGVRDCLTKPGRAAKRHSWDLSISSRYERWVGESGHPAHRDAHLAHPRTFTHGNGSAALGPEEEEMPDGVLYPATQKRYSSAQLPPGIRFADNGDHHHQEDPHHHRDNDSDEDDDEDHRPRVYHQPRWSQGDILTTRTVGQEAKLSNRKLWLQREQELYVQAVRLKRT</sequence>
<feature type="region of interest" description="Disordered" evidence="1">
    <location>
        <begin position="147"/>
        <end position="174"/>
    </location>
</feature>
<feature type="compositionally biased region" description="Basic and acidic residues" evidence="1">
    <location>
        <begin position="202"/>
        <end position="218"/>
    </location>
</feature>
<dbReference type="Proteomes" id="UP000762676">
    <property type="component" value="Unassembled WGS sequence"/>
</dbReference>
<dbReference type="AlphaFoldDB" id="A0AAV4GMM1"/>
<accession>A0AAV4GMM1</accession>
<organism evidence="2 3">
    <name type="scientific">Elysia marginata</name>
    <dbReference type="NCBI Taxonomy" id="1093978"/>
    <lineage>
        <taxon>Eukaryota</taxon>
        <taxon>Metazoa</taxon>
        <taxon>Spiralia</taxon>
        <taxon>Lophotrochozoa</taxon>
        <taxon>Mollusca</taxon>
        <taxon>Gastropoda</taxon>
        <taxon>Heterobranchia</taxon>
        <taxon>Euthyneura</taxon>
        <taxon>Panpulmonata</taxon>
        <taxon>Sacoglossa</taxon>
        <taxon>Placobranchoidea</taxon>
        <taxon>Plakobranchidae</taxon>
        <taxon>Elysia</taxon>
    </lineage>
</organism>
<proteinExistence type="predicted"/>